<organism evidence="1 2">
    <name type="scientific">Halodesulfovibrio marinisediminis DSM 17456</name>
    <dbReference type="NCBI Taxonomy" id="1121457"/>
    <lineage>
        <taxon>Bacteria</taxon>
        <taxon>Pseudomonadati</taxon>
        <taxon>Thermodesulfobacteriota</taxon>
        <taxon>Desulfovibrionia</taxon>
        <taxon>Desulfovibrionales</taxon>
        <taxon>Desulfovibrionaceae</taxon>
        <taxon>Halodesulfovibrio</taxon>
    </lineage>
</organism>
<sequence>MSTSIKDVMSELAAKFKWEVESTDKLSGCVATIGENSVELFRRGMADVVLSAKVIELSGDPYERNQLIDKLLQAALLKKNEFSGILAIDEASNSIVYSHILHTADISIESFEVVFEWLLNEVDYFKAQCLSPSYSNPFLFGR</sequence>
<dbReference type="AlphaFoldDB" id="A0A1N6I9D3"/>
<dbReference type="CDD" id="cd16364">
    <property type="entry name" value="T3SC_I-like"/>
    <property type="match status" value="1"/>
</dbReference>
<evidence type="ECO:0000313" key="2">
    <source>
        <dbReference type="Proteomes" id="UP000184694"/>
    </source>
</evidence>
<keyword evidence="2" id="KW-1185">Reference proteome</keyword>
<evidence type="ECO:0008006" key="3">
    <source>
        <dbReference type="Google" id="ProtNLM"/>
    </source>
</evidence>
<dbReference type="Proteomes" id="UP000184694">
    <property type="component" value="Unassembled WGS sequence"/>
</dbReference>
<dbReference type="Gene3D" id="3.30.1460.10">
    <property type="match status" value="1"/>
</dbReference>
<protein>
    <recommendedName>
        <fullName evidence="3">Tir chaperone protein (CesT) family protein</fullName>
    </recommendedName>
</protein>
<dbReference type="EMBL" id="FSRG01000006">
    <property type="protein sequence ID" value="SIO28575.1"/>
    <property type="molecule type" value="Genomic_DNA"/>
</dbReference>
<dbReference type="RefSeq" id="WP_139296841.1">
    <property type="nucleotide sequence ID" value="NZ_FSRG01000006.1"/>
</dbReference>
<reference evidence="2" key="1">
    <citation type="submission" date="2016-11" db="EMBL/GenBank/DDBJ databases">
        <authorList>
            <person name="Varghese N."/>
            <person name="Submissions S."/>
        </authorList>
    </citation>
    <scope>NUCLEOTIDE SEQUENCE [LARGE SCALE GENOMIC DNA]</scope>
    <source>
        <strain evidence="2">DSM 17456</strain>
    </source>
</reference>
<accession>A0A1N6I9D3</accession>
<dbReference type="STRING" id="1121457.SAMN02745161_2538"/>
<gene>
    <name evidence="1" type="ORF">SAMN02745161_2538</name>
</gene>
<dbReference type="OrthoDB" id="9840524at2"/>
<evidence type="ECO:0000313" key="1">
    <source>
        <dbReference type="EMBL" id="SIO28575.1"/>
    </source>
</evidence>
<name>A0A1N6I9D3_9BACT</name>
<dbReference type="SUPFAM" id="SSF69635">
    <property type="entry name" value="Type III secretory system chaperone-like"/>
    <property type="match status" value="1"/>
</dbReference>
<proteinExistence type="predicted"/>